<dbReference type="Proteomes" id="UP000249497">
    <property type="component" value="Unassembled WGS sequence"/>
</dbReference>
<dbReference type="AlphaFoldDB" id="A0A8T8WTX0"/>
<gene>
    <name evidence="2" type="ORF">BO86DRAFT_157330</name>
</gene>
<protein>
    <submittedName>
        <fullName evidence="2">Uncharacterized protein</fullName>
    </submittedName>
</protein>
<reference evidence="2 3" key="1">
    <citation type="submission" date="2018-02" db="EMBL/GenBank/DDBJ databases">
        <title>The genomes of Aspergillus section Nigri reveals drivers in fungal speciation.</title>
        <authorList>
            <consortium name="DOE Joint Genome Institute"/>
            <person name="Vesth T.C."/>
            <person name="Nybo J."/>
            <person name="Theobald S."/>
            <person name="Brandl J."/>
            <person name="Frisvad J.C."/>
            <person name="Nielsen K.F."/>
            <person name="Lyhne E.K."/>
            <person name="Kogle M.E."/>
            <person name="Kuo A."/>
            <person name="Riley R."/>
            <person name="Clum A."/>
            <person name="Nolan M."/>
            <person name="Lipzen A."/>
            <person name="Salamov A."/>
            <person name="Henrissat B."/>
            <person name="Wiebenga A."/>
            <person name="De vries R.P."/>
            <person name="Grigoriev I.V."/>
            <person name="Mortensen U.H."/>
            <person name="Andersen M.R."/>
            <person name="Baker S.E."/>
        </authorList>
    </citation>
    <scope>NUCLEOTIDE SEQUENCE [LARGE SCALE GENOMIC DNA]</scope>
    <source>
        <strain evidence="2 3">CBS 114.51</strain>
    </source>
</reference>
<organism evidence="2 3">
    <name type="scientific">Aspergillus japonicus CBS 114.51</name>
    <dbReference type="NCBI Taxonomy" id="1448312"/>
    <lineage>
        <taxon>Eukaryota</taxon>
        <taxon>Fungi</taxon>
        <taxon>Dikarya</taxon>
        <taxon>Ascomycota</taxon>
        <taxon>Pezizomycotina</taxon>
        <taxon>Eurotiomycetes</taxon>
        <taxon>Eurotiomycetidae</taxon>
        <taxon>Eurotiales</taxon>
        <taxon>Aspergillaceae</taxon>
        <taxon>Aspergillus</taxon>
        <taxon>Aspergillus subgen. Circumdati</taxon>
    </lineage>
</organism>
<accession>A0A8T8WTX0</accession>
<evidence type="ECO:0000313" key="3">
    <source>
        <dbReference type="Proteomes" id="UP000249497"/>
    </source>
</evidence>
<dbReference type="EMBL" id="KZ824817">
    <property type="protein sequence ID" value="RAH79233.1"/>
    <property type="molecule type" value="Genomic_DNA"/>
</dbReference>
<dbReference type="GeneID" id="37170071"/>
<feature type="region of interest" description="Disordered" evidence="1">
    <location>
        <begin position="1"/>
        <end position="128"/>
    </location>
</feature>
<sequence>MAITRAQRRSRINVAGDACNRHVSTANSPGPSDATPTKDRAPTPESPGRAAEQGAQVPADQAIPDILTVPTPSSDRESPPPMRDITRYIDEVIDRGRDPCPQPEFSEVLSGSSSTTQQSLKLSGPPCT</sequence>
<evidence type="ECO:0000313" key="2">
    <source>
        <dbReference type="EMBL" id="RAH79233.1"/>
    </source>
</evidence>
<name>A0A8T8WTX0_ASPJA</name>
<feature type="compositionally biased region" description="Basic and acidic residues" evidence="1">
    <location>
        <begin position="74"/>
        <end position="98"/>
    </location>
</feature>
<dbReference type="RefSeq" id="XP_025525127.1">
    <property type="nucleotide sequence ID" value="XM_025666379.1"/>
</dbReference>
<evidence type="ECO:0000256" key="1">
    <source>
        <dbReference type="SAM" id="MobiDB-lite"/>
    </source>
</evidence>
<proteinExistence type="predicted"/>
<feature type="compositionally biased region" description="Basic residues" evidence="1">
    <location>
        <begin position="1"/>
        <end position="11"/>
    </location>
</feature>
<keyword evidence="3" id="KW-1185">Reference proteome</keyword>
<feature type="compositionally biased region" description="Low complexity" evidence="1">
    <location>
        <begin position="110"/>
        <end position="128"/>
    </location>
</feature>